<reference evidence="1 2" key="1">
    <citation type="journal article" date="2022" name="Hortic Res">
        <title>A haplotype resolved chromosomal level avocado genome allows analysis of novel avocado genes.</title>
        <authorList>
            <person name="Nath O."/>
            <person name="Fletcher S.J."/>
            <person name="Hayward A."/>
            <person name="Shaw L.M."/>
            <person name="Masouleh A.K."/>
            <person name="Furtado A."/>
            <person name="Henry R.J."/>
            <person name="Mitter N."/>
        </authorList>
    </citation>
    <scope>NUCLEOTIDE SEQUENCE [LARGE SCALE GENOMIC DNA]</scope>
    <source>
        <strain evidence="2">cv. Hass</strain>
    </source>
</reference>
<name>A0ACC2LVP5_PERAE</name>
<keyword evidence="2" id="KW-1185">Reference proteome</keyword>
<dbReference type="EMBL" id="CM056811">
    <property type="protein sequence ID" value="KAJ8637463.1"/>
    <property type="molecule type" value="Genomic_DNA"/>
</dbReference>
<dbReference type="Proteomes" id="UP001234297">
    <property type="component" value="Chromosome 3"/>
</dbReference>
<gene>
    <name evidence="1" type="ORF">MRB53_011730</name>
</gene>
<evidence type="ECO:0000313" key="1">
    <source>
        <dbReference type="EMBL" id="KAJ8637463.1"/>
    </source>
</evidence>
<protein>
    <submittedName>
        <fullName evidence="1">Uncharacterized protein</fullName>
    </submittedName>
</protein>
<comment type="caution">
    <text evidence="1">The sequence shown here is derived from an EMBL/GenBank/DDBJ whole genome shotgun (WGS) entry which is preliminary data.</text>
</comment>
<organism evidence="1 2">
    <name type="scientific">Persea americana</name>
    <name type="common">Avocado</name>
    <dbReference type="NCBI Taxonomy" id="3435"/>
    <lineage>
        <taxon>Eukaryota</taxon>
        <taxon>Viridiplantae</taxon>
        <taxon>Streptophyta</taxon>
        <taxon>Embryophyta</taxon>
        <taxon>Tracheophyta</taxon>
        <taxon>Spermatophyta</taxon>
        <taxon>Magnoliopsida</taxon>
        <taxon>Magnoliidae</taxon>
        <taxon>Laurales</taxon>
        <taxon>Lauraceae</taxon>
        <taxon>Persea</taxon>
    </lineage>
</organism>
<proteinExistence type="predicted"/>
<evidence type="ECO:0000313" key="2">
    <source>
        <dbReference type="Proteomes" id="UP001234297"/>
    </source>
</evidence>
<accession>A0ACC2LVP5</accession>
<sequence length="79" mass="9151">MEIGESKATSSVGFDGNADFRMGLLRTWRIEGLLFCFFTSLRIILFPMAITFYITLWFPHLHSTSDYYLRYVPPLPPPS</sequence>